<accession>A0A8K0UUL2</accession>
<evidence type="ECO:0000313" key="2">
    <source>
        <dbReference type="EMBL" id="KAH8104751.1"/>
    </source>
</evidence>
<organism evidence="2 3">
    <name type="scientific">Cristinia sonorae</name>
    <dbReference type="NCBI Taxonomy" id="1940300"/>
    <lineage>
        <taxon>Eukaryota</taxon>
        <taxon>Fungi</taxon>
        <taxon>Dikarya</taxon>
        <taxon>Basidiomycota</taxon>
        <taxon>Agaricomycotina</taxon>
        <taxon>Agaricomycetes</taxon>
        <taxon>Agaricomycetidae</taxon>
        <taxon>Agaricales</taxon>
        <taxon>Pleurotineae</taxon>
        <taxon>Stephanosporaceae</taxon>
        <taxon>Cristinia</taxon>
    </lineage>
</organism>
<evidence type="ECO:0000256" key="1">
    <source>
        <dbReference type="SAM" id="MobiDB-lite"/>
    </source>
</evidence>
<keyword evidence="3" id="KW-1185">Reference proteome</keyword>
<feature type="region of interest" description="Disordered" evidence="1">
    <location>
        <begin position="233"/>
        <end position="255"/>
    </location>
</feature>
<evidence type="ECO:0000313" key="3">
    <source>
        <dbReference type="Proteomes" id="UP000813824"/>
    </source>
</evidence>
<dbReference type="EMBL" id="JAEVFJ010000005">
    <property type="protein sequence ID" value="KAH8104751.1"/>
    <property type="molecule type" value="Genomic_DNA"/>
</dbReference>
<name>A0A8K0UUL2_9AGAR</name>
<comment type="caution">
    <text evidence="2">The sequence shown here is derived from an EMBL/GenBank/DDBJ whole genome shotgun (WGS) entry which is preliminary data.</text>
</comment>
<dbReference type="Proteomes" id="UP000813824">
    <property type="component" value="Unassembled WGS sequence"/>
</dbReference>
<feature type="compositionally biased region" description="Basic and acidic residues" evidence="1">
    <location>
        <begin position="65"/>
        <end position="79"/>
    </location>
</feature>
<proteinExistence type="predicted"/>
<dbReference type="AlphaFoldDB" id="A0A8K0UUL2"/>
<feature type="region of interest" description="Disordered" evidence="1">
    <location>
        <begin position="53"/>
        <end position="118"/>
    </location>
</feature>
<sequence length="302" mass="33749">MPTMHSPVIRASRPLRAAQCCCGRAFKPEKDMENYCSQQCARDDTLRALMGEENSYRQKVQTRKAQKENAGRPRPERLAPRLFPSSQSTSSSKVPPYQPPALYTTKENLKPTRVAPSAPRPVISSPFTLAARGPPLSASTSRLHLPAIGGLAYSSPRPAPAKKPSQNILKSCQLPSFTWKPNKKVRRSASESQLKATIQIMHHQAPELKDPPLTYYLQSPSAAVEIRTQPSRTVHAPRPLPSPTHVQPHITARSPHLLQVPNERHHRDLLRRSKSFSPYKPFVPTNVPEDVNQYSYRISGDV</sequence>
<reference evidence="2" key="1">
    <citation type="journal article" date="2021" name="New Phytol.">
        <title>Evolutionary innovations through gain and loss of genes in the ectomycorrhizal Boletales.</title>
        <authorList>
            <person name="Wu G."/>
            <person name="Miyauchi S."/>
            <person name="Morin E."/>
            <person name="Kuo A."/>
            <person name="Drula E."/>
            <person name="Varga T."/>
            <person name="Kohler A."/>
            <person name="Feng B."/>
            <person name="Cao Y."/>
            <person name="Lipzen A."/>
            <person name="Daum C."/>
            <person name="Hundley H."/>
            <person name="Pangilinan J."/>
            <person name="Johnson J."/>
            <person name="Barry K."/>
            <person name="LaButti K."/>
            <person name="Ng V."/>
            <person name="Ahrendt S."/>
            <person name="Min B."/>
            <person name="Choi I.G."/>
            <person name="Park H."/>
            <person name="Plett J.M."/>
            <person name="Magnuson J."/>
            <person name="Spatafora J.W."/>
            <person name="Nagy L.G."/>
            <person name="Henrissat B."/>
            <person name="Grigoriev I.V."/>
            <person name="Yang Z.L."/>
            <person name="Xu J."/>
            <person name="Martin F.M."/>
        </authorList>
    </citation>
    <scope>NUCLEOTIDE SEQUENCE</scope>
    <source>
        <strain evidence="2">KKN 215</strain>
    </source>
</reference>
<protein>
    <submittedName>
        <fullName evidence="2">Uncharacterized protein</fullName>
    </submittedName>
</protein>
<dbReference type="OrthoDB" id="3270792at2759"/>
<gene>
    <name evidence="2" type="ORF">BXZ70DRAFT_613497</name>
</gene>